<gene>
    <name evidence="1" type="primary">Mo05456</name>
    <name evidence="1" type="ORF">E5Q_05456</name>
</gene>
<dbReference type="AlphaFoldDB" id="G7E7F8"/>
<dbReference type="Proteomes" id="UP000009131">
    <property type="component" value="Unassembled WGS sequence"/>
</dbReference>
<reference evidence="1 2" key="1">
    <citation type="journal article" date="2011" name="J. Gen. Appl. Microbiol.">
        <title>Draft genome sequencing of the enigmatic basidiomycete Mixia osmundae.</title>
        <authorList>
            <person name="Nishida H."/>
            <person name="Nagatsuka Y."/>
            <person name="Sugiyama J."/>
        </authorList>
    </citation>
    <scope>NUCLEOTIDE SEQUENCE [LARGE SCALE GENOMIC DNA]</scope>
    <source>
        <strain evidence="2">CBS 9802 / IAM 14324 / JCM 22182 / KY 12970</strain>
    </source>
</reference>
<sequence length="113" mass="12792">MSSGSFRFDTAMNSVRGAKNPYPEVVWHPSAQAGGYSVDLRPEDANWSRCCPKPLSIQFDVAIAKYSAHGWLIDGPYFGREFNIECGPFAEGCPIQRHAWKIRMRVLNRAMRL</sequence>
<keyword evidence="2" id="KW-1185">Reference proteome</keyword>
<dbReference type="InParanoid" id="G7E7F8"/>
<reference evidence="1 2" key="2">
    <citation type="journal article" date="2012" name="Open Biol.">
        <title>Characteristics of nucleosomes and linker DNA regions on the genome of the basidiomycete Mixia osmundae revealed by mono- and dinucleosome mapping.</title>
        <authorList>
            <person name="Nishida H."/>
            <person name="Kondo S."/>
            <person name="Matsumoto T."/>
            <person name="Suzuki Y."/>
            <person name="Yoshikawa H."/>
            <person name="Taylor T.D."/>
            <person name="Sugiyama J."/>
        </authorList>
    </citation>
    <scope>NUCLEOTIDE SEQUENCE [LARGE SCALE GENOMIC DNA]</scope>
    <source>
        <strain evidence="2">CBS 9802 / IAM 14324 / JCM 22182 / KY 12970</strain>
    </source>
</reference>
<protein>
    <submittedName>
        <fullName evidence="1">Uncharacterized protein</fullName>
    </submittedName>
</protein>
<dbReference type="HOGENOM" id="CLU_2134120_0_0_1"/>
<evidence type="ECO:0000313" key="2">
    <source>
        <dbReference type="Proteomes" id="UP000009131"/>
    </source>
</evidence>
<evidence type="ECO:0000313" key="1">
    <source>
        <dbReference type="EMBL" id="GAA98768.1"/>
    </source>
</evidence>
<name>G7E7F8_MIXOS</name>
<proteinExistence type="predicted"/>
<organism evidence="1 2">
    <name type="scientific">Mixia osmundae (strain CBS 9802 / IAM 14324 / JCM 22182 / KY 12970)</name>
    <dbReference type="NCBI Taxonomy" id="764103"/>
    <lineage>
        <taxon>Eukaryota</taxon>
        <taxon>Fungi</taxon>
        <taxon>Dikarya</taxon>
        <taxon>Basidiomycota</taxon>
        <taxon>Pucciniomycotina</taxon>
        <taxon>Mixiomycetes</taxon>
        <taxon>Mixiales</taxon>
        <taxon>Mixiaceae</taxon>
        <taxon>Mixia</taxon>
    </lineage>
</organism>
<accession>G7E7F8</accession>
<dbReference type="EMBL" id="BABT02000164">
    <property type="protein sequence ID" value="GAA98768.1"/>
    <property type="molecule type" value="Genomic_DNA"/>
</dbReference>
<dbReference type="RefSeq" id="XP_014567510.1">
    <property type="nucleotide sequence ID" value="XM_014712024.1"/>
</dbReference>
<comment type="caution">
    <text evidence="1">The sequence shown here is derived from an EMBL/GenBank/DDBJ whole genome shotgun (WGS) entry which is preliminary data.</text>
</comment>